<dbReference type="Proteomes" id="UP001283361">
    <property type="component" value="Unassembled WGS sequence"/>
</dbReference>
<comment type="caution">
    <text evidence="1">The sequence shown here is derived from an EMBL/GenBank/DDBJ whole genome shotgun (WGS) entry which is preliminary data.</text>
</comment>
<organism evidence="1 2">
    <name type="scientific">Elysia crispata</name>
    <name type="common">lettuce slug</name>
    <dbReference type="NCBI Taxonomy" id="231223"/>
    <lineage>
        <taxon>Eukaryota</taxon>
        <taxon>Metazoa</taxon>
        <taxon>Spiralia</taxon>
        <taxon>Lophotrochozoa</taxon>
        <taxon>Mollusca</taxon>
        <taxon>Gastropoda</taxon>
        <taxon>Heterobranchia</taxon>
        <taxon>Euthyneura</taxon>
        <taxon>Panpulmonata</taxon>
        <taxon>Sacoglossa</taxon>
        <taxon>Placobranchoidea</taxon>
        <taxon>Plakobranchidae</taxon>
        <taxon>Elysia</taxon>
    </lineage>
</organism>
<keyword evidence="2" id="KW-1185">Reference proteome</keyword>
<dbReference type="AlphaFoldDB" id="A0AAE1BCF5"/>
<dbReference type="Gene3D" id="1.20.1070.10">
    <property type="entry name" value="Rhodopsin 7-helix transmembrane proteins"/>
    <property type="match status" value="1"/>
</dbReference>
<evidence type="ECO:0000313" key="2">
    <source>
        <dbReference type="Proteomes" id="UP001283361"/>
    </source>
</evidence>
<evidence type="ECO:0000313" key="1">
    <source>
        <dbReference type="EMBL" id="KAK3803724.1"/>
    </source>
</evidence>
<dbReference type="EMBL" id="JAWDGP010000100">
    <property type="protein sequence ID" value="KAK3803724.1"/>
    <property type="molecule type" value="Genomic_DNA"/>
</dbReference>
<proteinExistence type="predicted"/>
<accession>A0AAE1BCF5</accession>
<reference evidence="1" key="1">
    <citation type="journal article" date="2023" name="G3 (Bethesda)">
        <title>A reference genome for the long-term kleptoplast-retaining sea slug Elysia crispata morphotype clarki.</title>
        <authorList>
            <person name="Eastman K.E."/>
            <person name="Pendleton A.L."/>
            <person name="Shaikh M.A."/>
            <person name="Suttiyut T."/>
            <person name="Ogas R."/>
            <person name="Tomko P."/>
            <person name="Gavelis G."/>
            <person name="Widhalm J.R."/>
            <person name="Wisecaver J.H."/>
        </authorList>
    </citation>
    <scope>NUCLEOTIDE SEQUENCE</scope>
    <source>
        <strain evidence="1">ECLA1</strain>
    </source>
</reference>
<protein>
    <submittedName>
        <fullName evidence="1">Uncharacterized protein</fullName>
    </submittedName>
</protein>
<gene>
    <name evidence="1" type="ORF">RRG08_047687</name>
</gene>
<sequence>MPLRFKTVFTRSRTARGLLGLFIAAICLRAPQFFAHGVSWKFNPATNSSYLSCSDAKDIQILSKVNDLVNRNIVSTITYFLVAACVVQGRAWGEPFENCGKFKTEIVVNHLRTVQIEGRNCGEPFENRGMFKVEIVVNHLRTVACSEQSLG</sequence>
<name>A0AAE1BCF5_9GAST</name>